<feature type="domain" description="Metallo-beta-lactamase" evidence="10">
    <location>
        <begin position="24"/>
        <end position="205"/>
    </location>
</feature>
<evidence type="ECO:0000256" key="1">
    <source>
        <dbReference type="ARBA" id="ARBA00001623"/>
    </source>
</evidence>
<reference evidence="11 12" key="1">
    <citation type="journal article" date="2010" name="Cell">
        <title>The genome of Naegleria gruberi illuminates early eukaryotic versatility.</title>
        <authorList>
            <person name="Fritz-Laylin L.K."/>
            <person name="Prochnik S.E."/>
            <person name="Ginger M.L."/>
            <person name="Dacks J.B."/>
            <person name="Carpenter M.L."/>
            <person name="Field M.C."/>
            <person name="Kuo A."/>
            <person name="Paredez A."/>
            <person name="Chapman J."/>
            <person name="Pham J."/>
            <person name="Shu S."/>
            <person name="Neupane R."/>
            <person name="Cipriano M."/>
            <person name="Mancuso J."/>
            <person name="Tu H."/>
            <person name="Salamov A."/>
            <person name="Lindquist E."/>
            <person name="Shapiro H."/>
            <person name="Lucas S."/>
            <person name="Grigoriev I.V."/>
            <person name="Cande W.Z."/>
            <person name="Fulton C."/>
            <person name="Rokhsar D.S."/>
            <person name="Dawson S.C."/>
        </authorList>
    </citation>
    <scope>NUCLEOTIDE SEQUENCE [LARGE SCALE GENOMIC DNA]</scope>
    <source>
        <strain evidence="11 12">NEG-M</strain>
    </source>
</reference>
<dbReference type="InterPro" id="IPR036866">
    <property type="entry name" value="RibonucZ/Hydroxyglut_hydro"/>
</dbReference>
<comment type="cofactor">
    <cofactor evidence="2">
        <name>Zn(2+)</name>
        <dbReference type="ChEBI" id="CHEBI:29105"/>
    </cofactor>
</comment>
<evidence type="ECO:0000256" key="3">
    <source>
        <dbReference type="ARBA" id="ARBA00004963"/>
    </source>
</evidence>
<comment type="catalytic activity">
    <reaction evidence="1">
        <text>an S-(2-hydroxyacyl)glutathione + H2O = a 2-hydroxy carboxylate + glutathione + H(+)</text>
        <dbReference type="Rhea" id="RHEA:21864"/>
        <dbReference type="ChEBI" id="CHEBI:15377"/>
        <dbReference type="ChEBI" id="CHEBI:15378"/>
        <dbReference type="ChEBI" id="CHEBI:57925"/>
        <dbReference type="ChEBI" id="CHEBI:58896"/>
        <dbReference type="ChEBI" id="CHEBI:71261"/>
        <dbReference type="EC" id="3.1.2.6"/>
    </reaction>
</comment>
<dbReference type="GO" id="GO:0004416">
    <property type="term" value="F:hydroxyacylglutathione hydrolase activity"/>
    <property type="evidence" value="ECO:0007669"/>
    <property type="project" value="UniProtKB-EC"/>
</dbReference>
<dbReference type="STRING" id="5762.D2V8E1"/>
<dbReference type="Pfam" id="PF16123">
    <property type="entry name" value="HAGH_C"/>
    <property type="match status" value="1"/>
</dbReference>
<evidence type="ECO:0000256" key="9">
    <source>
        <dbReference type="ARBA" id="ARBA00031044"/>
    </source>
</evidence>
<dbReference type="OrthoDB" id="515692at2759"/>
<dbReference type="SMART" id="SM00849">
    <property type="entry name" value="Lactamase_B"/>
    <property type="match status" value="1"/>
</dbReference>
<dbReference type="eggNOG" id="KOG0813">
    <property type="taxonomic scope" value="Eukaryota"/>
</dbReference>
<comment type="similarity">
    <text evidence="4">Belongs to the metallo-beta-lactamase superfamily. Glyoxalase II family.</text>
</comment>
<gene>
    <name evidence="11" type="ORF">NAEGRDRAFT_31888</name>
</gene>
<dbReference type="InParanoid" id="D2V8E1"/>
<dbReference type="InterPro" id="IPR035680">
    <property type="entry name" value="Clx_II_MBL"/>
</dbReference>
<dbReference type="VEuPathDB" id="AmoebaDB:NAEGRDRAFT_31888"/>
<dbReference type="PANTHER" id="PTHR11935">
    <property type="entry name" value="BETA LACTAMASE DOMAIN"/>
    <property type="match status" value="1"/>
</dbReference>
<evidence type="ECO:0000256" key="7">
    <source>
        <dbReference type="ARBA" id="ARBA00022801"/>
    </source>
</evidence>
<evidence type="ECO:0000259" key="10">
    <source>
        <dbReference type="SMART" id="SM00849"/>
    </source>
</evidence>
<dbReference type="InterPro" id="IPR032282">
    <property type="entry name" value="HAGH_C"/>
</dbReference>
<comment type="pathway">
    <text evidence="3">Secondary metabolite metabolism; methylglyoxal degradation; (R)-lactate from methylglyoxal: step 2/2.</text>
</comment>
<accession>D2V8E1</accession>
<evidence type="ECO:0000256" key="8">
    <source>
        <dbReference type="ARBA" id="ARBA00022833"/>
    </source>
</evidence>
<dbReference type="GO" id="GO:0046872">
    <property type="term" value="F:metal ion binding"/>
    <property type="evidence" value="ECO:0007669"/>
    <property type="project" value="UniProtKB-KW"/>
</dbReference>
<dbReference type="RefSeq" id="XP_002679906.1">
    <property type="nucleotide sequence ID" value="XM_002679860.1"/>
</dbReference>
<dbReference type="SUPFAM" id="SSF56281">
    <property type="entry name" value="Metallo-hydrolase/oxidoreductase"/>
    <property type="match status" value="1"/>
</dbReference>
<evidence type="ECO:0000256" key="4">
    <source>
        <dbReference type="ARBA" id="ARBA00006759"/>
    </source>
</evidence>
<keyword evidence="6" id="KW-0479">Metal-binding</keyword>
<dbReference type="InterPro" id="IPR001279">
    <property type="entry name" value="Metallo-B-lactamas"/>
</dbReference>
<organism evidence="12">
    <name type="scientific">Naegleria gruberi</name>
    <name type="common">Amoeba</name>
    <dbReference type="NCBI Taxonomy" id="5762"/>
    <lineage>
        <taxon>Eukaryota</taxon>
        <taxon>Discoba</taxon>
        <taxon>Heterolobosea</taxon>
        <taxon>Tetramitia</taxon>
        <taxon>Eutetramitia</taxon>
        <taxon>Vahlkampfiidae</taxon>
        <taxon>Naegleria</taxon>
    </lineage>
</organism>
<dbReference type="Proteomes" id="UP000006671">
    <property type="component" value="Unassembled WGS sequence"/>
</dbReference>
<dbReference type="EMBL" id="GG738856">
    <property type="protein sequence ID" value="EFC47162.1"/>
    <property type="molecule type" value="Genomic_DNA"/>
</dbReference>
<dbReference type="FunCoup" id="D2V8E1">
    <property type="interactions" value="103"/>
</dbReference>
<dbReference type="AlphaFoldDB" id="D2V8E1"/>
<protein>
    <recommendedName>
        <fullName evidence="5">hydroxyacylglutathione hydrolase</fullName>
        <ecNumber evidence="5">3.1.2.6</ecNumber>
    </recommendedName>
    <alternativeName>
        <fullName evidence="9">Glyoxalase II</fullName>
    </alternativeName>
</protein>
<keyword evidence="8" id="KW-0862">Zinc</keyword>
<evidence type="ECO:0000256" key="5">
    <source>
        <dbReference type="ARBA" id="ARBA00011917"/>
    </source>
</evidence>
<dbReference type="OMA" id="CVWPGMR"/>
<evidence type="ECO:0000256" key="6">
    <source>
        <dbReference type="ARBA" id="ARBA00022723"/>
    </source>
</evidence>
<keyword evidence="12" id="KW-1185">Reference proteome</keyword>
<dbReference type="Pfam" id="PF00753">
    <property type="entry name" value="Lactamase_B"/>
    <property type="match status" value="1"/>
</dbReference>
<keyword evidence="7" id="KW-0378">Hydrolase</keyword>
<dbReference type="GeneID" id="8861339"/>
<proteinExistence type="inferred from homology"/>
<evidence type="ECO:0000313" key="12">
    <source>
        <dbReference type="Proteomes" id="UP000006671"/>
    </source>
</evidence>
<dbReference type="KEGG" id="ngr:NAEGRDRAFT_31888"/>
<evidence type="ECO:0000256" key="2">
    <source>
        <dbReference type="ARBA" id="ARBA00001947"/>
    </source>
</evidence>
<sequence length="305" mass="35322">MSIHTRTIPLSRKLSLHILPILSDNYCYFLINHHTNQYAMVDPSDSKKIHQYLNSNEGQSLFNQKSLSTILTTHKHWDHAGGNLYFVKNWKEFSSLEKVQVVGNGECEGVNQELKSDLESFTIFDDKTVVQAYHTPCHTNGHVCYLVRTSDEEGGNFDCLFCGDTFFVGGCGKFFEGTAQQMFDNIVKLNKEIKDPERMLLCCGHEYTLKNMQFIVDKISDTETSRKYLNKYKNLMEESHGTVPSTWQDEKEYNPYFKAALLESFETRREFFDKMIKDGSATEDDLKTWSSVKILQTVRDLKDKY</sequence>
<dbReference type="CDD" id="cd07723">
    <property type="entry name" value="hydroxyacylglutathione_hydrolase_MBL-fold"/>
    <property type="match status" value="1"/>
</dbReference>
<dbReference type="PANTHER" id="PTHR11935:SF94">
    <property type="entry name" value="TENZING NORGAY, ISOFORM C"/>
    <property type="match status" value="1"/>
</dbReference>
<dbReference type="Gene3D" id="3.60.15.10">
    <property type="entry name" value="Ribonuclease Z/Hydroxyacylglutathione hydrolase-like"/>
    <property type="match status" value="1"/>
</dbReference>
<dbReference type="EC" id="3.1.2.6" evidence="5"/>
<name>D2V8E1_NAEGR</name>
<evidence type="ECO:0000313" key="11">
    <source>
        <dbReference type="EMBL" id="EFC47162.1"/>
    </source>
</evidence>